<reference evidence="3 4" key="1">
    <citation type="submission" date="2023-11" db="EMBL/GenBank/DDBJ databases">
        <title>Draft genome sequence and annotation of the polyextremotolerant black yeast-like fungus Aureobasidium pullulans NRRL 62042.</title>
        <authorList>
            <person name="Dielentheis-Frenken M.R.E."/>
            <person name="Wibberg D."/>
            <person name="Blank L.M."/>
            <person name="Tiso T."/>
        </authorList>
    </citation>
    <scope>NUCLEOTIDE SEQUENCE [LARGE SCALE GENOMIC DNA]</scope>
    <source>
        <strain evidence="3 4">NRRL 62042</strain>
    </source>
</reference>
<evidence type="ECO:0000256" key="2">
    <source>
        <dbReference type="SAM" id="SignalP"/>
    </source>
</evidence>
<sequence length="677" mass="72895">MPSIQKTLLLLAAFQAFTALAAPIPQLAGEGAACNSVLSSTDNGVGYGTENAEDNTASTISRVTRRQLAGEGAACDSILSDTDNGVGYGVENAEDNTASAISGSSSSTTTTGGSGGAANPPPPPPPAKGPKVKRQGDKIANGASDVLTAAKLDAVAGPVKTIGDNADGELTSAAANAGAQVGSEEEQTLENAGKMIPKVKRQGDKIANGASDILTAAKLDAVAGPEKTIGDSADGELTSAAANAGAQVGSEEEQTLENAGKMIPNDVRAAQSLPIAVNLAGVIKNHLDDFVNVVNQDSIIGAKPNEIYLAQRAPDSVSLQQTLGDIVAAHINHLAAHKQKLEHFPFGILAAHDRDWDIHRILLVYIDFEEPLEVTGFRALIEDVAIADNTLRDSDDEAQEVRDMYEMAQDVIFGARIDERTRLERKRFKLPPVLPRFKPDTPLPEDTTERAVAEHRMRQWLADERTRYFANPNAPLAPSATKKIVPERNVDPVVQVVQESGYDDFGYVVVRLDYSDEDAWTRYNTALHQYLDQSLEESEGGGSIADKFLIMNVEDEDLDGTGWHGAVSYYRDLCSDDMVPLGLQTNMILVADTRAMHSVLNPTPDIASWIWAVDVYFDWEIGDQPPSDPPPADRYPGCMRVALSVVLSEFWPLLKRPYFFGRRLWTPDLSVWEGIGV</sequence>
<protein>
    <submittedName>
        <fullName evidence="3">Uncharacterized protein</fullName>
    </submittedName>
</protein>
<feature type="compositionally biased region" description="Pro residues" evidence="1">
    <location>
        <begin position="119"/>
        <end position="128"/>
    </location>
</feature>
<dbReference type="Proteomes" id="UP001341245">
    <property type="component" value="Unassembled WGS sequence"/>
</dbReference>
<evidence type="ECO:0000256" key="1">
    <source>
        <dbReference type="SAM" id="MobiDB-lite"/>
    </source>
</evidence>
<gene>
    <name evidence="3" type="ORF">QM012_003990</name>
</gene>
<evidence type="ECO:0000313" key="4">
    <source>
        <dbReference type="Proteomes" id="UP001341245"/>
    </source>
</evidence>
<feature type="signal peptide" evidence="2">
    <location>
        <begin position="1"/>
        <end position="21"/>
    </location>
</feature>
<evidence type="ECO:0000313" key="3">
    <source>
        <dbReference type="EMBL" id="KAK6000002.1"/>
    </source>
</evidence>
<keyword evidence="4" id="KW-1185">Reference proteome</keyword>
<feature type="compositionally biased region" description="Low complexity" evidence="1">
    <location>
        <begin position="97"/>
        <end position="111"/>
    </location>
</feature>
<accession>A0ABR0T6F8</accession>
<dbReference type="EMBL" id="JASGXD010000019">
    <property type="protein sequence ID" value="KAK6000002.1"/>
    <property type="molecule type" value="Genomic_DNA"/>
</dbReference>
<keyword evidence="2" id="KW-0732">Signal</keyword>
<comment type="caution">
    <text evidence="3">The sequence shown here is derived from an EMBL/GenBank/DDBJ whole genome shotgun (WGS) entry which is preliminary data.</text>
</comment>
<proteinExistence type="predicted"/>
<organism evidence="3 4">
    <name type="scientific">Aureobasidium pullulans</name>
    <name type="common">Black yeast</name>
    <name type="synonym">Pullularia pullulans</name>
    <dbReference type="NCBI Taxonomy" id="5580"/>
    <lineage>
        <taxon>Eukaryota</taxon>
        <taxon>Fungi</taxon>
        <taxon>Dikarya</taxon>
        <taxon>Ascomycota</taxon>
        <taxon>Pezizomycotina</taxon>
        <taxon>Dothideomycetes</taxon>
        <taxon>Dothideomycetidae</taxon>
        <taxon>Dothideales</taxon>
        <taxon>Saccotheciaceae</taxon>
        <taxon>Aureobasidium</taxon>
    </lineage>
</organism>
<feature type="chain" id="PRO_5045792994" evidence="2">
    <location>
        <begin position="22"/>
        <end position="677"/>
    </location>
</feature>
<feature type="region of interest" description="Disordered" evidence="1">
    <location>
        <begin position="96"/>
        <end position="135"/>
    </location>
</feature>
<name>A0ABR0T6F8_AURPU</name>